<dbReference type="Pfam" id="PF00344">
    <property type="entry name" value="SecY"/>
    <property type="match status" value="1"/>
</dbReference>
<evidence type="ECO:0000313" key="6">
    <source>
        <dbReference type="Proteomes" id="UP000659654"/>
    </source>
</evidence>
<evidence type="ECO:0000259" key="3">
    <source>
        <dbReference type="Pfam" id="PF10559"/>
    </source>
</evidence>
<protein>
    <submittedName>
        <fullName evidence="4">(pine wood nematode) hypothetical protein</fullName>
    </submittedName>
    <submittedName>
        <fullName evidence="7">Plug_translocon domain-containing protein</fullName>
    </submittedName>
</protein>
<sequence>MLGFSKLRFLDFVAPFCKLVPSIAIPQREVKFGEKLIWTLLSLFVYLVYCQVPLYGIEHGDSEDPLYFLRLMMASNHGTLMELGITPTLTSSMIMQLMASTGIIQVDGTRKDLILLSRAQRLVALLFLWGQATLYVFSGIYGSPFELGLVNCSLIVLQLAMSGLIMMLLDDMMQSGYGLGSGTNLFIATNLCEMIVWKAFSPLVISAGNGKKFEGAVLELVKLLIDKEEKFQAFEEVLLRKGLPNLMSLGWTMVLFFLIAYLQAFQLEIPLVSANSRGQTGVFPIRLAHTSNMGVFIQNALVSNILTISKLLSVNFSGYFIVDFIGVWETMESGRNEPTWGISYYLTSVNTLEEFQKDPFRAVVNVTFTLLSCTYFSVIWLRFSGKSAKDIVEKMKREKLMVGGHRHSSMTKYLNQYIQTAAALGGIGIGVLSILAEILGVIGSGASILMTVNVICSYYDAFEKENADESKKKVISPQKIGRK</sequence>
<dbReference type="Gene3D" id="1.10.3370.10">
    <property type="entry name" value="SecY subunit domain"/>
    <property type="match status" value="1"/>
</dbReference>
<evidence type="ECO:0000256" key="1">
    <source>
        <dbReference type="RuleBase" id="RU004349"/>
    </source>
</evidence>
<dbReference type="InterPro" id="IPR019561">
    <property type="entry name" value="Translocon_Sec61/SecY_plug_dom"/>
</dbReference>
<evidence type="ECO:0000256" key="2">
    <source>
        <dbReference type="SAM" id="Phobius"/>
    </source>
</evidence>
<evidence type="ECO:0000313" key="5">
    <source>
        <dbReference type="Proteomes" id="UP000095284"/>
    </source>
</evidence>
<dbReference type="InterPro" id="IPR023201">
    <property type="entry name" value="SecY_dom_sf"/>
</dbReference>
<dbReference type="GO" id="GO:0016020">
    <property type="term" value="C:membrane"/>
    <property type="evidence" value="ECO:0007669"/>
    <property type="project" value="InterPro"/>
</dbReference>
<dbReference type="EMBL" id="CAJFCV020000002">
    <property type="protein sequence ID" value="CAG9095367.1"/>
    <property type="molecule type" value="Genomic_DNA"/>
</dbReference>
<keyword evidence="2" id="KW-0472">Membrane</keyword>
<dbReference type="WBParaSite" id="BXY_0501800.1">
    <property type="protein sequence ID" value="BXY_0501800.1"/>
    <property type="gene ID" value="BXY_0501800"/>
</dbReference>
<dbReference type="GO" id="GO:0015031">
    <property type="term" value="P:protein transport"/>
    <property type="evidence" value="ECO:0007669"/>
    <property type="project" value="InterPro"/>
</dbReference>
<dbReference type="PIRSF" id="PIRSF004557">
    <property type="entry name" value="SecY"/>
    <property type="match status" value="1"/>
</dbReference>
<feature type="transmembrane region" description="Helical" evidence="2">
    <location>
        <begin position="246"/>
        <end position="265"/>
    </location>
</feature>
<dbReference type="PANTHER" id="PTHR10906">
    <property type="entry name" value="SECY/SEC61-ALPHA FAMILY MEMBER"/>
    <property type="match status" value="1"/>
</dbReference>
<gene>
    <name evidence="4" type="ORF">BXYJ_LOCUS3640</name>
</gene>
<comment type="similarity">
    <text evidence="1">Belongs to the SecY/SEC61-alpha family.</text>
</comment>
<dbReference type="EMBL" id="CAJFDI010000002">
    <property type="protein sequence ID" value="CAD5214659.1"/>
    <property type="molecule type" value="Genomic_DNA"/>
</dbReference>
<dbReference type="Pfam" id="PF10559">
    <property type="entry name" value="Plug_translocon"/>
    <property type="match status" value="1"/>
</dbReference>
<feature type="transmembrane region" description="Helical" evidence="2">
    <location>
        <begin position="122"/>
        <end position="141"/>
    </location>
</feature>
<dbReference type="eggNOG" id="KOG1373">
    <property type="taxonomic scope" value="Eukaryota"/>
</dbReference>
<feature type="transmembrane region" description="Helical" evidence="2">
    <location>
        <begin position="77"/>
        <end position="101"/>
    </location>
</feature>
<dbReference type="AlphaFoldDB" id="A0A1I7RWA5"/>
<keyword evidence="2" id="KW-0812">Transmembrane</keyword>
<dbReference type="NCBIfam" id="TIGR00967">
    <property type="entry name" value="3a0501s007"/>
    <property type="match status" value="1"/>
</dbReference>
<accession>A0A1I7RWA5</accession>
<feature type="domain" description="Translocon Sec61/SecY plug" evidence="3">
    <location>
        <begin position="44"/>
        <end position="78"/>
    </location>
</feature>
<organism evidence="5 7">
    <name type="scientific">Bursaphelenchus xylophilus</name>
    <name type="common">Pinewood nematode worm</name>
    <name type="synonym">Aphelenchoides xylophilus</name>
    <dbReference type="NCBI Taxonomy" id="6326"/>
    <lineage>
        <taxon>Eukaryota</taxon>
        <taxon>Metazoa</taxon>
        <taxon>Ecdysozoa</taxon>
        <taxon>Nematoda</taxon>
        <taxon>Chromadorea</taxon>
        <taxon>Rhabditida</taxon>
        <taxon>Tylenchina</taxon>
        <taxon>Tylenchomorpha</taxon>
        <taxon>Aphelenchoidea</taxon>
        <taxon>Aphelenchoididae</taxon>
        <taxon>Bursaphelenchus</taxon>
    </lineage>
</organism>
<name>A0A1I7RWA5_BURXY</name>
<dbReference type="Proteomes" id="UP000659654">
    <property type="component" value="Unassembled WGS sequence"/>
</dbReference>
<dbReference type="Proteomes" id="UP000582659">
    <property type="component" value="Unassembled WGS sequence"/>
</dbReference>
<evidence type="ECO:0000313" key="4">
    <source>
        <dbReference type="EMBL" id="CAD5214659.1"/>
    </source>
</evidence>
<keyword evidence="2" id="KW-1133">Transmembrane helix</keyword>
<feature type="transmembrane region" description="Helical" evidence="2">
    <location>
        <begin position="147"/>
        <end position="169"/>
    </location>
</feature>
<dbReference type="SMR" id="A0A1I7RWA5"/>
<feature type="transmembrane region" description="Helical" evidence="2">
    <location>
        <begin position="417"/>
        <end position="436"/>
    </location>
</feature>
<proteinExistence type="inferred from homology"/>
<feature type="transmembrane region" description="Helical" evidence="2">
    <location>
        <begin position="362"/>
        <end position="381"/>
    </location>
</feature>
<feature type="transmembrane region" description="Helical" evidence="2">
    <location>
        <begin position="36"/>
        <end position="57"/>
    </location>
</feature>
<reference evidence="4" key="2">
    <citation type="submission" date="2020-09" db="EMBL/GenBank/DDBJ databases">
        <authorList>
            <person name="Kikuchi T."/>
        </authorList>
    </citation>
    <scope>NUCLEOTIDE SEQUENCE</scope>
    <source>
        <strain evidence="4">Ka4C1</strain>
    </source>
</reference>
<keyword evidence="6" id="KW-1185">Reference proteome</keyword>
<dbReference type="SUPFAM" id="SSF103491">
    <property type="entry name" value="Preprotein translocase SecY subunit"/>
    <property type="match status" value="1"/>
</dbReference>
<dbReference type="Proteomes" id="UP000095284">
    <property type="component" value="Unplaced"/>
</dbReference>
<dbReference type="OrthoDB" id="420669at2759"/>
<evidence type="ECO:0000313" key="7">
    <source>
        <dbReference type="WBParaSite" id="BXY_0501800.1"/>
    </source>
</evidence>
<dbReference type="InterPro" id="IPR002208">
    <property type="entry name" value="SecY/SEC61-alpha"/>
</dbReference>
<reference evidence="7" key="1">
    <citation type="submission" date="2016-11" db="UniProtKB">
        <authorList>
            <consortium name="WormBaseParasite"/>
        </authorList>
    </citation>
    <scope>IDENTIFICATION</scope>
</reference>